<evidence type="ECO:0000313" key="2">
    <source>
        <dbReference type="EMBL" id="KSZ56818.1"/>
    </source>
</evidence>
<dbReference type="SMART" id="SM00849">
    <property type="entry name" value="Lactamase_B"/>
    <property type="match status" value="1"/>
</dbReference>
<dbReference type="AlphaFoldDB" id="A0A0V9UFM6"/>
<dbReference type="PATRIC" id="fig|1441730.3.peg.4316"/>
<dbReference type="InterPro" id="IPR036866">
    <property type="entry name" value="RibonucZ/Hydroxyglut_hydro"/>
</dbReference>
<dbReference type="Gene3D" id="3.60.15.10">
    <property type="entry name" value="Ribonuclease Z/Hydroxyacylglutathione hydrolase-like"/>
    <property type="match status" value="1"/>
</dbReference>
<reference evidence="3" key="1">
    <citation type="submission" date="2015-01" db="EMBL/GenBank/DDBJ databases">
        <title>Draft genome sequence of Rhodococcus pyridinivorans strain KG-16, a hydrocarbon-degrading bacterium.</title>
        <authorList>
            <person name="Aggarwal R.K."/>
            <person name="Dawar C."/>
        </authorList>
    </citation>
    <scope>NUCLEOTIDE SEQUENCE [LARGE SCALE GENOMIC DNA]</scope>
    <source>
        <strain evidence="3">KG-16</strain>
    </source>
</reference>
<feature type="domain" description="Metallo-beta-lactamase" evidence="1">
    <location>
        <begin position="21"/>
        <end position="181"/>
    </location>
</feature>
<dbReference type="PANTHER" id="PTHR42773">
    <property type="entry name" value="METALLO-BETA-LACTAMASE-RELATED"/>
    <property type="match status" value="1"/>
</dbReference>
<gene>
    <name evidence="2" type="ORF">Z045_20600</name>
</gene>
<proteinExistence type="predicted"/>
<dbReference type="InterPro" id="IPR001279">
    <property type="entry name" value="Metallo-B-lactamas"/>
</dbReference>
<organism evidence="2 3">
    <name type="scientific">Rhodococcus pyridinivorans KG-16</name>
    <dbReference type="NCBI Taxonomy" id="1441730"/>
    <lineage>
        <taxon>Bacteria</taxon>
        <taxon>Bacillati</taxon>
        <taxon>Actinomycetota</taxon>
        <taxon>Actinomycetes</taxon>
        <taxon>Mycobacteriales</taxon>
        <taxon>Nocardiaceae</taxon>
        <taxon>Rhodococcus</taxon>
    </lineage>
</organism>
<name>A0A0V9UFM6_9NOCA</name>
<sequence>MRQVLPDLWETQEDNPFPGLRTHAYLWTGKNNVLFYSVAGEADFDALDRLGGITDQYLSHQDEAGPMLGRIAERFGARLHAAAAETDVVGRHARIDVPLTERHVDDNGVEIVPTPGHTVGSICYLVPGADGTRYLFTGDTLYRGASGKWRAGYIEGMSDARALADSLRLLATTEPDVVISSAFAGETGVHRIDPREWPAHIDQALTGLSAVVQG</sequence>
<dbReference type="EMBL" id="AZXY01000012">
    <property type="protein sequence ID" value="KSZ56818.1"/>
    <property type="molecule type" value="Genomic_DNA"/>
</dbReference>
<evidence type="ECO:0000259" key="1">
    <source>
        <dbReference type="SMART" id="SM00849"/>
    </source>
</evidence>
<dbReference type="RefSeq" id="WP_060653545.1">
    <property type="nucleotide sequence ID" value="NZ_AZXY01000012.1"/>
</dbReference>
<dbReference type="SUPFAM" id="SSF56281">
    <property type="entry name" value="Metallo-hydrolase/oxidoreductase"/>
    <property type="match status" value="1"/>
</dbReference>
<dbReference type="Proteomes" id="UP000053060">
    <property type="component" value="Unassembled WGS sequence"/>
</dbReference>
<reference evidence="2 3" key="2">
    <citation type="journal article" date="2016" name="Genome Announc.">
        <title>Draft Genome Sequence of a Versatile Hydrocarbon-Degrading Bacterium, Rhodococcus pyridinivorans Strain KG-16, Collected from Oil Fields in India.</title>
        <authorList>
            <person name="Aggarwal R.K."/>
            <person name="Dawar C."/>
            <person name="Phanindranath R."/>
            <person name="Mutnuri L."/>
            <person name="Dayal A.M."/>
        </authorList>
    </citation>
    <scope>NUCLEOTIDE SEQUENCE [LARGE SCALE GENOMIC DNA]</scope>
    <source>
        <strain evidence="2 3">KG-16</strain>
    </source>
</reference>
<evidence type="ECO:0000313" key="3">
    <source>
        <dbReference type="Proteomes" id="UP000053060"/>
    </source>
</evidence>
<accession>A0A0V9UFM6</accession>
<dbReference type="PANTHER" id="PTHR42773:SF1">
    <property type="entry name" value="METALLO-BETA-LACTAMASE FAMILY PROTEIN"/>
    <property type="match status" value="1"/>
</dbReference>
<protein>
    <submittedName>
        <fullName evidence="2">Beta-lactamase</fullName>
    </submittedName>
</protein>
<comment type="caution">
    <text evidence="2">The sequence shown here is derived from an EMBL/GenBank/DDBJ whole genome shotgun (WGS) entry which is preliminary data.</text>
</comment>
<dbReference type="Pfam" id="PF00753">
    <property type="entry name" value="Lactamase_B"/>
    <property type="match status" value="1"/>
</dbReference>